<organism evidence="2 3">
    <name type="scientific">Iphiclides podalirius</name>
    <name type="common">scarce swallowtail</name>
    <dbReference type="NCBI Taxonomy" id="110791"/>
    <lineage>
        <taxon>Eukaryota</taxon>
        <taxon>Metazoa</taxon>
        <taxon>Ecdysozoa</taxon>
        <taxon>Arthropoda</taxon>
        <taxon>Hexapoda</taxon>
        <taxon>Insecta</taxon>
        <taxon>Pterygota</taxon>
        <taxon>Neoptera</taxon>
        <taxon>Endopterygota</taxon>
        <taxon>Lepidoptera</taxon>
        <taxon>Glossata</taxon>
        <taxon>Ditrysia</taxon>
        <taxon>Papilionoidea</taxon>
        <taxon>Papilionidae</taxon>
        <taxon>Papilioninae</taxon>
        <taxon>Iphiclides</taxon>
    </lineage>
</organism>
<feature type="non-terminal residue" evidence="2">
    <location>
        <position position="1"/>
    </location>
</feature>
<evidence type="ECO:0000313" key="2">
    <source>
        <dbReference type="EMBL" id="CAH2058003.1"/>
    </source>
</evidence>
<keyword evidence="3" id="KW-1185">Reference proteome</keyword>
<name>A0ABN8IKG5_9NEOP</name>
<dbReference type="EMBL" id="OW152837">
    <property type="protein sequence ID" value="CAH2058003.1"/>
    <property type="molecule type" value="Genomic_DNA"/>
</dbReference>
<protein>
    <submittedName>
        <fullName evidence="2">Uncharacterized protein</fullName>
    </submittedName>
</protein>
<proteinExistence type="predicted"/>
<gene>
    <name evidence="2" type="ORF">IPOD504_LOCUS10393</name>
</gene>
<feature type="region of interest" description="Disordered" evidence="1">
    <location>
        <begin position="16"/>
        <end position="103"/>
    </location>
</feature>
<evidence type="ECO:0000313" key="3">
    <source>
        <dbReference type="Proteomes" id="UP000837857"/>
    </source>
</evidence>
<sequence length="103" mass="10842">MRSGADQWGARVSRLRRAIGAPAGLNKGSGRGGEIPPIECSRIGDAVRRQPHSVSLTGHDASLPQWESANTPTATAPPPRPPQLHAAPAPPQRPSPEEFLSSI</sequence>
<evidence type="ECO:0000256" key="1">
    <source>
        <dbReference type="SAM" id="MobiDB-lite"/>
    </source>
</evidence>
<dbReference type="Proteomes" id="UP000837857">
    <property type="component" value="Chromosome 25"/>
</dbReference>
<accession>A0ABN8IKG5</accession>
<feature type="compositionally biased region" description="Pro residues" evidence="1">
    <location>
        <begin position="75"/>
        <end position="94"/>
    </location>
</feature>
<reference evidence="2" key="1">
    <citation type="submission" date="2022-03" db="EMBL/GenBank/DDBJ databases">
        <authorList>
            <person name="Martin H S."/>
        </authorList>
    </citation>
    <scope>NUCLEOTIDE SEQUENCE</scope>
</reference>